<evidence type="ECO:0000256" key="3">
    <source>
        <dbReference type="SAM" id="MobiDB-lite"/>
    </source>
</evidence>
<evidence type="ECO:0000313" key="5">
    <source>
        <dbReference type="EMBL" id="KAA6371702.1"/>
    </source>
</evidence>
<proteinExistence type="predicted"/>
<comment type="caution">
    <text evidence="5">The sequence shown here is derived from an EMBL/GenBank/DDBJ whole genome shotgun (WGS) entry which is preliminary data.</text>
</comment>
<evidence type="ECO:0000259" key="4">
    <source>
        <dbReference type="PROSITE" id="PS50004"/>
    </source>
</evidence>
<keyword evidence="2" id="KW-0106">Calcium</keyword>
<feature type="domain" description="C2" evidence="4">
    <location>
        <begin position="110"/>
        <end position="217"/>
    </location>
</feature>
<feature type="compositionally biased region" description="Acidic residues" evidence="3">
    <location>
        <begin position="45"/>
        <end position="80"/>
    </location>
</feature>
<dbReference type="OrthoDB" id="67700at2759"/>
<dbReference type="GO" id="GO:0005509">
    <property type="term" value="F:calcium ion binding"/>
    <property type="evidence" value="ECO:0007669"/>
    <property type="project" value="TreeGrafter"/>
</dbReference>
<feature type="compositionally biased region" description="Basic and acidic residues" evidence="3">
    <location>
        <begin position="1"/>
        <end position="18"/>
    </location>
</feature>
<dbReference type="AlphaFoldDB" id="A0A5J4UNR2"/>
<dbReference type="GO" id="GO:0016020">
    <property type="term" value="C:membrane"/>
    <property type="evidence" value="ECO:0007669"/>
    <property type="project" value="TreeGrafter"/>
</dbReference>
<evidence type="ECO:0000313" key="6">
    <source>
        <dbReference type="Proteomes" id="UP000324800"/>
    </source>
</evidence>
<accession>A0A5J4UNR2</accession>
<evidence type="ECO:0000256" key="2">
    <source>
        <dbReference type="ARBA" id="ARBA00022837"/>
    </source>
</evidence>
<evidence type="ECO:0000256" key="1">
    <source>
        <dbReference type="ARBA" id="ARBA00022723"/>
    </source>
</evidence>
<dbReference type="EMBL" id="SNRW01014229">
    <property type="protein sequence ID" value="KAA6371702.1"/>
    <property type="molecule type" value="Genomic_DNA"/>
</dbReference>
<dbReference type="PRINTS" id="PR00360">
    <property type="entry name" value="C2DOMAIN"/>
</dbReference>
<dbReference type="PROSITE" id="PS50004">
    <property type="entry name" value="C2"/>
    <property type="match status" value="1"/>
</dbReference>
<dbReference type="Pfam" id="PF00168">
    <property type="entry name" value="C2"/>
    <property type="match status" value="1"/>
</dbReference>
<reference evidence="5 6" key="1">
    <citation type="submission" date="2019-03" db="EMBL/GenBank/DDBJ databases">
        <title>Single cell metagenomics reveals metabolic interactions within the superorganism composed of flagellate Streblomastix strix and complex community of Bacteroidetes bacteria on its surface.</title>
        <authorList>
            <person name="Treitli S.C."/>
            <person name="Kolisko M."/>
            <person name="Husnik F."/>
            <person name="Keeling P."/>
            <person name="Hampl V."/>
        </authorList>
    </citation>
    <scope>NUCLEOTIDE SEQUENCE [LARGE SCALE GENOMIC DNA]</scope>
    <source>
        <strain evidence="5">ST1C</strain>
    </source>
</reference>
<organism evidence="5 6">
    <name type="scientific">Streblomastix strix</name>
    <dbReference type="NCBI Taxonomy" id="222440"/>
    <lineage>
        <taxon>Eukaryota</taxon>
        <taxon>Metamonada</taxon>
        <taxon>Preaxostyla</taxon>
        <taxon>Oxymonadida</taxon>
        <taxon>Streblomastigidae</taxon>
        <taxon>Streblomastix</taxon>
    </lineage>
</organism>
<dbReference type="PANTHER" id="PTHR45911:SF4">
    <property type="entry name" value="MULTIPLE C2 AND TRANSMEMBRANE DOMAIN-CONTAINING PROTEIN"/>
    <property type="match status" value="1"/>
</dbReference>
<feature type="compositionally biased region" description="Basic and acidic residues" evidence="3">
    <location>
        <begin position="34"/>
        <end position="44"/>
    </location>
</feature>
<gene>
    <name evidence="5" type="ORF">EZS28_032771</name>
</gene>
<dbReference type="SMART" id="SM00239">
    <property type="entry name" value="C2"/>
    <property type="match status" value="1"/>
</dbReference>
<feature type="region of interest" description="Disordered" evidence="3">
    <location>
        <begin position="1"/>
        <end position="80"/>
    </location>
</feature>
<dbReference type="InterPro" id="IPR000008">
    <property type="entry name" value="C2_dom"/>
</dbReference>
<protein>
    <recommendedName>
        <fullName evidence="4">C2 domain-containing protein</fullName>
    </recommendedName>
</protein>
<dbReference type="CDD" id="cd00030">
    <property type="entry name" value="C2"/>
    <property type="match status" value="1"/>
</dbReference>
<name>A0A5J4UNR2_9EUKA</name>
<dbReference type="SUPFAM" id="SSF49562">
    <property type="entry name" value="C2 domain (Calcium/lipid-binding domain, CaLB)"/>
    <property type="match status" value="1"/>
</dbReference>
<dbReference type="InterPro" id="IPR035892">
    <property type="entry name" value="C2_domain_sf"/>
</dbReference>
<dbReference type="Gene3D" id="2.60.40.150">
    <property type="entry name" value="C2 domain"/>
    <property type="match status" value="1"/>
</dbReference>
<dbReference type="Proteomes" id="UP000324800">
    <property type="component" value="Unassembled WGS sequence"/>
</dbReference>
<keyword evidence="1" id="KW-0479">Metal-binding</keyword>
<feature type="compositionally biased region" description="Polar residues" evidence="3">
    <location>
        <begin position="20"/>
        <end position="33"/>
    </location>
</feature>
<sequence>MAELSRRPNPWKAKEAAESKGQQIQMRSKSQESQQKERFYIKEGDMEEEEYDEDDEQQQYDEDDEEEEYDEEQDDDEYEDDDYNILDISAENQVYYKQQIRDKIWGDAFDRIKQRLEAYDNTTRHTNNVGALITIINAHNIIPIDSNGKADPFVKVIAGGKEMQTKHAKDTLNAEYNERFEFDIKKGDWISDDIIIELWDHDSLSDNYKIGIVKVPV</sequence>
<dbReference type="PANTHER" id="PTHR45911">
    <property type="entry name" value="C2 DOMAIN-CONTAINING PROTEIN"/>
    <property type="match status" value="1"/>
</dbReference>